<reference evidence="1" key="1">
    <citation type="submission" date="2022-10" db="EMBL/GenBank/DDBJ databases">
        <title>Completed Genome Sequence of two octocoral isolated bacterium, Endozoicomonas euniceicola EF212T and Endozoicomonas gorgoniicola PS125T.</title>
        <authorList>
            <person name="Chiou Y.-J."/>
            <person name="Chen Y.-H."/>
        </authorList>
    </citation>
    <scope>NUCLEOTIDE SEQUENCE</scope>
    <source>
        <strain evidence="1">EF212</strain>
    </source>
</reference>
<name>A0ABY6GMY7_9GAMM</name>
<evidence type="ECO:0000313" key="1">
    <source>
        <dbReference type="EMBL" id="UYM14092.1"/>
    </source>
</evidence>
<organism evidence="1 2">
    <name type="scientific">Endozoicomonas euniceicola</name>
    <dbReference type="NCBI Taxonomy" id="1234143"/>
    <lineage>
        <taxon>Bacteria</taxon>
        <taxon>Pseudomonadati</taxon>
        <taxon>Pseudomonadota</taxon>
        <taxon>Gammaproteobacteria</taxon>
        <taxon>Oceanospirillales</taxon>
        <taxon>Endozoicomonadaceae</taxon>
        <taxon>Endozoicomonas</taxon>
    </lineage>
</organism>
<dbReference type="Proteomes" id="UP001163255">
    <property type="component" value="Chromosome"/>
</dbReference>
<evidence type="ECO:0000313" key="2">
    <source>
        <dbReference type="Proteomes" id="UP001163255"/>
    </source>
</evidence>
<dbReference type="EMBL" id="CP103300">
    <property type="protein sequence ID" value="UYM14092.1"/>
    <property type="molecule type" value="Genomic_DNA"/>
</dbReference>
<keyword evidence="2" id="KW-1185">Reference proteome</keyword>
<gene>
    <name evidence="1" type="ORF">NX720_14365</name>
</gene>
<dbReference type="RefSeq" id="WP_262595494.1">
    <property type="nucleotide sequence ID" value="NZ_CP103300.1"/>
</dbReference>
<protein>
    <recommendedName>
        <fullName evidence="3">Transketolase signature 1 domain-containing protein</fullName>
    </recommendedName>
</protein>
<evidence type="ECO:0008006" key="3">
    <source>
        <dbReference type="Google" id="ProtNLM"/>
    </source>
</evidence>
<sequence>MNSKKMLQPNDQAKETINKAMLEAGLPVPPVPKNLSDQLQCPDDAGYLTTRSNAPGPWNLSWFLNEVEQKTPDHYLVFGIDGHGVESAATHYYLVDNDFAIFHQSHLPTPHHPDPEADLADQYELIAIMAVAAAEAREKGKLPGNSRIVVVRPAGMPSAWGIQPAPGQPVQWQETSNALLDACDWLKTSVED</sequence>
<proteinExistence type="predicted"/>
<accession>A0ABY6GMY7</accession>